<feature type="disulfide bond" description="Redox-active" evidence="14">
    <location>
        <begin position="54"/>
        <end position="57"/>
    </location>
</feature>
<dbReference type="EMBL" id="BAABWN010000009">
    <property type="protein sequence ID" value="GAA6169082.1"/>
    <property type="molecule type" value="Genomic_DNA"/>
</dbReference>
<evidence type="ECO:0000256" key="9">
    <source>
        <dbReference type="ARBA" id="ARBA00023002"/>
    </source>
</evidence>
<keyword evidence="8 14" id="KW-1133">Transmembrane helix</keyword>
<keyword evidence="11 14" id="KW-1015">Disulfide bond</keyword>
<evidence type="ECO:0000256" key="5">
    <source>
        <dbReference type="ARBA" id="ARBA00022519"/>
    </source>
</evidence>
<name>A0ABQ0ABZ3_9GAMM</name>
<organism evidence="16 17">
    <name type="scientific">Sessilibacter corallicola</name>
    <dbReference type="NCBI Taxonomy" id="2904075"/>
    <lineage>
        <taxon>Bacteria</taxon>
        <taxon>Pseudomonadati</taxon>
        <taxon>Pseudomonadota</taxon>
        <taxon>Gammaproteobacteria</taxon>
        <taxon>Cellvibrionales</taxon>
        <taxon>Cellvibrionaceae</taxon>
        <taxon>Sessilibacter</taxon>
    </lineage>
</organism>
<evidence type="ECO:0000256" key="11">
    <source>
        <dbReference type="ARBA" id="ARBA00023157"/>
    </source>
</evidence>
<keyword evidence="5" id="KW-0997">Cell inner membrane</keyword>
<evidence type="ECO:0000313" key="17">
    <source>
        <dbReference type="Proteomes" id="UP001465153"/>
    </source>
</evidence>
<feature type="transmembrane region" description="Helical" evidence="15">
    <location>
        <begin position="89"/>
        <end position="107"/>
    </location>
</feature>
<keyword evidence="12 14" id="KW-0143">Chaperone</keyword>
<keyword evidence="7 14" id="KW-0249">Electron transport</keyword>
<dbReference type="Pfam" id="PF02600">
    <property type="entry name" value="DsbB"/>
    <property type="match status" value="1"/>
</dbReference>
<evidence type="ECO:0000256" key="13">
    <source>
        <dbReference type="ARBA" id="ARBA00023284"/>
    </source>
</evidence>
<dbReference type="HAMAP" id="MF_00286">
    <property type="entry name" value="DsbB"/>
    <property type="match status" value="1"/>
</dbReference>
<keyword evidence="10 14" id="KW-0472">Membrane</keyword>
<dbReference type="Gene3D" id="1.20.1550.10">
    <property type="entry name" value="DsbB-like"/>
    <property type="match status" value="1"/>
</dbReference>
<accession>A0ABQ0ABZ3</accession>
<evidence type="ECO:0000256" key="3">
    <source>
        <dbReference type="ARBA" id="ARBA00022448"/>
    </source>
</evidence>
<keyword evidence="6 14" id="KW-0812">Transmembrane</keyword>
<evidence type="ECO:0000313" key="16">
    <source>
        <dbReference type="EMBL" id="GAA6169082.1"/>
    </source>
</evidence>
<evidence type="ECO:0000256" key="8">
    <source>
        <dbReference type="ARBA" id="ARBA00022989"/>
    </source>
</evidence>
<keyword evidence="3 14" id="KW-0813">Transport</keyword>
<evidence type="ECO:0000256" key="6">
    <source>
        <dbReference type="ARBA" id="ARBA00022692"/>
    </source>
</evidence>
<evidence type="ECO:0000256" key="4">
    <source>
        <dbReference type="ARBA" id="ARBA00022475"/>
    </source>
</evidence>
<feature type="transmembrane region" description="Helical" evidence="15">
    <location>
        <begin position="158"/>
        <end position="178"/>
    </location>
</feature>
<feature type="topological domain" description="Periplasmic" evidence="14">
    <location>
        <begin position="45"/>
        <end position="62"/>
    </location>
</feature>
<dbReference type="InterPro" id="IPR022920">
    <property type="entry name" value="Disulphide_bond_form_DsbB"/>
</dbReference>
<evidence type="ECO:0000256" key="2">
    <source>
        <dbReference type="ARBA" id="ARBA00008823"/>
    </source>
</evidence>
<keyword evidence="4 14" id="KW-1003">Cell membrane</keyword>
<comment type="function">
    <text evidence="14">Required for disulfide bond formation in some periplasmic proteins. Acts by oxidizing the DsbA protein.</text>
</comment>
<keyword evidence="9 14" id="KW-0560">Oxidoreductase</keyword>
<evidence type="ECO:0000256" key="15">
    <source>
        <dbReference type="SAM" id="Phobius"/>
    </source>
</evidence>
<feature type="transmembrane region" description="Helical" evidence="15">
    <location>
        <begin position="58"/>
        <end position="77"/>
    </location>
</feature>
<comment type="caution">
    <text evidence="14">Lacks conserved residue(s) required for the propagation of feature annotation.</text>
</comment>
<evidence type="ECO:0000256" key="7">
    <source>
        <dbReference type="ARBA" id="ARBA00022982"/>
    </source>
</evidence>
<dbReference type="Proteomes" id="UP001465153">
    <property type="component" value="Unassembled WGS sequence"/>
</dbReference>
<evidence type="ECO:0000256" key="10">
    <source>
        <dbReference type="ARBA" id="ARBA00023136"/>
    </source>
</evidence>
<feature type="topological domain" description="Cytoplasmic" evidence="14">
    <location>
        <begin position="180"/>
        <end position="181"/>
    </location>
</feature>
<comment type="subcellular location">
    <subcellularLocation>
        <location evidence="1">Cell inner membrane</location>
        <topology evidence="1">Multi-pass membrane protein</topology>
    </subcellularLocation>
    <subcellularLocation>
        <location evidence="14">Cell membrane</location>
        <topology evidence="14">Multi-pass membrane protein</topology>
    </subcellularLocation>
</comment>
<evidence type="ECO:0000256" key="14">
    <source>
        <dbReference type="HAMAP-Rule" id="MF_00286"/>
    </source>
</evidence>
<dbReference type="InterPro" id="IPR050183">
    <property type="entry name" value="DsbB"/>
</dbReference>
<evidence type="ECO:0000256" key="1">
    <source>
        <dbReference type="ARBA" id="ARBA00004429"/>
    </source>
</evidence>
<proteinExistence type="inferred from homology"/>
<gene>
    <name evidence="14" type="primary">dsbB</name>
    <name evidence="16" type="ORF">NBRC116591_28930</name>
</gene>
<dbReference type="InterPro" id="IPR023380">
    <property type="entry name" value="DsbB-like_sf"/>
</dbReference>
<dbReference type="PANTHER" id="PTHR36570">
    <property type="entry name" value="DISULFIDE BOND FORMATION PROTEIN B"/>
    <property type="match status" value="1"/>
</dbReference>
<protein>
    <recommendedName>
        <fullName evidence="14">Disulfide bond formation protein B</fullName>
    </recommendedName>
    <alternativeName>
        <fullName evidence="14">Disulfide oxidoreductase</fullName>
    </alternativeName>
</protein>
<evidence type="ECO:0000256" key="12">
    <source>
        <dbReference type="ARBA" id="ARBA00023186"/>
    </source>
</evidence>
<reference evidence="16 17" key="1">
    <citation type="submission" date="2024-04" db="EMBL/GenBank/DDBJ databases">
        <title>Draft genome sequence of Sessilibacter corallicola NBRC 116591.</title>
        <authorList>
            <person name="Miyakawa T."/>
            <person name="Kusuya Y."/>
            <person name="Miura T."/>
        </authorList>
    </citation>
    <scope>NUCLEOTIDE SEQUENCE [LARGE SCALE GENOMIC DNA]</scope>
    <source>
        <strain evidence="16 17">KU-00831-HH</strain>
    </source>
</reference>
<dbReference type="InterPro" id="IPR003752">
    <property type="entry name" value="DiS_bond_form_DsbB/BdbC"/>
</dbReference>
<feature type="topological domain" description="Cytoplasmic" evidence="14">
    <location>
        <begin position="1"/>
        <end position="27"/>
    </location>
</feature>
<comment type="similarity">
    <text evidence="2 14">Belongs to the DsbB family.</text>
</comment>
<keyword evidence="17" id="KW-1185">Reference proteome</keyword>
<feature type="transmembrane region" description="Helical" evidence="15">
    <location>
        <begin position="26"/>
        <end position="46"/>
    </location>
</feature>
<keyword evidence="13 14" id="KW-0676">Redox-active center</keyword>
<sequence length="181" mass="19991">MSLWVAETRRILILSASSFWLPGIRLTNFIVFLGCVGLMAVGLYMQYFMDLVPCALCITQRIFIIATGSWALIAFVVHNAVTARKVLSFLAIISAIAGGFFSSRQLWLQSLPEDQVPACGPSFDYLIEAFPLQEALTVLLRGDGNCAEVSWTFLGLSIPGWTLVAFAGLVLINIWQLLRRS</sequence>
<comment type="caution">
    <text evidence="16">The sequence shown here is derived from an EMBL/GenBank/DDBJ whole genome shotgun (WGS) entry which is preliminary data.</text>
</comment>
<dbReference type="SUPFAM" id="SSF158442">
    <property type="entry name" value="DsbB-like"/>
    <property type="match status" value="1"/>
</dbReference>
<dbReference type="PANTHER" id="PTHR36570:SF3">
    <property type="entry name" value="DISULFIDE BOND FORMATION PROTEIN B"/>
    <property type="match status" value="1"/>
</dbReference>